<evidence type="ECO:0000256" key="15">
    <source>
        <dbReference type="SAM" id="Phobius"/>
    </source>
</evidence>
<organism evidence="16 17">
    <name type="scientific">Methylocystis echinoides</name>
    <dbReference type="NCBI Taxonomy" id="29468"/>
    <lineage>
        <taxon>Bacteria</taxon>
        <taxon>Pseudomonadati</taxon>
        <taxon>Pseudomonadota</taxon>
        <taxon>Alphaproteobacteria</taxon>
        <taxon>Hyphomicrobiales</taxon>
        <taxon>Methylocystaceae</taxon>
        <taxon>Methylocystis</taxon>
    </lineage>
</organism>
<feature type="transmembrane region" description="Helical" evidence="15">
    <location>
        <begin position="141"/>
        <end position="161"/>
    </location>
</feature>
<keyword evidence="5" id="KW-0475">Mercuric resistance</keyword>
<evidence type="ECO:0000313" key="16">
    <source>
        <dbReference type="EMBL" id="GLI95487.1"/>
    </source>
</evidence>
<evidence type="ECO:0000256" key="10">
    <source>
        <dbReference type="ARBA" id="ARBA00022914"/>
    </source>
</evidence>
<accession>A0A9W6GYJ9</accession>
<comment type="subcellular location">
    <subcellularLocation>
        <location evidence="1">Cell inner membrane</location>
        <topology evidence="1">Multi-pass membrane protein</topology>
    </subcellularLocation>
</comment>
<evidence type="ECO:0000256" key="3">
    <source>
        <dbReference type="ARBA" id="ARBA00017053"/>
    </source>
</evidence>
<dbReference type="EMBL" id="BSEC01000003">
    <property type="protein sequence ID" value="GLI95487.1"/>
    <property type="molecule type" value="Genomic_DNA"/>
</dbReference>
<sequence length="172" mass="17674">MVKDFTDYASCTRSRYGVQDTPTIEQERAMTINDTAQETTPAASSPAHLPASPKWFAALGLVAGLGAVVASSCCAIPLGLAALGAGAGVLGGLEAVAEWRTPLLLTSALAIIGGWGAWWLKRPIACVSGVGCASPQRSHATLALLLCASITVLAAASWGYIDPALLKLLRGR</sequence>
<evidence type="ECO:0000256" key="11">
    <source>
        <dbReference type="ARBA" id="ARBA00022989"/>
    </source>
</evidence>
<keyword evidence="17" id="KW-1185">Reference proteome</keyword>
<feature type="transmembrane region" description="Helical" evidence="15">
    <location>
        <begin position="103"/>
        <end position="120"/>
    </location>
</feature>
<evidence type="ECO:0000256" key="5">
    <source>
        <dbReference type="ARBA" id="ARBA00022466"/>
    </source>
</evidence>
<evidence type="ECO:0000256" key="9">
    <source>
        <dbReference type="ARBA" id="ARBA00022723"/>
    </source>
</evidence>
<dbReference type="AlphaFoldDB" id="A0A9W6GYJ9"/>
<dbReference type="GO" id="GO:0046872">
    <property type="term" value="F:metal ion binding"/>
    <property type="evidence" value="ECO:0007669"/>
    <property type="project" value="UniProtKB-KW"/>
</dbReference>
<keyword evidence="7" id="KW-0997">Cell inner membrane</keyword>
<comment type="similarity">
    <text evidence="2">Belongs to the MerT family.</text>
</comment>
<evidence type="ECO:0000256" key="13">
    <source>
        <dbReference type="ARBA" id="ARBA00030934"/>
    </source>
</evidence>
<keyword evidence="12 15" id="KW-0472">Membrane</keyword>
<dbReference type="Pfam" id="PF02411">
    <property type="entry name" value="MerT"/>
    <property type="match status" value="1"/>
</dbReference>
<evidence type="ECO:0000256" key="1">
    <source>
        <dbReference type="ARBA" id="ARBA00004429"/>
    </source>
</evidence>
<evidence type="ECO:0000256" key="7">
    <source>
        <dbReference type="ARBA" id="ARBA00022519"/>
    </source>
</evidence>
<evidence type="ECO:0000313" key="17">
    <source>
        <dbReference type="Proteomes" id="UP001144323"/>
    </source>
</evidence>
<keyword evidence="6" id="KW-1003">Cell membrane</keyword>
<dbReference type="GO" id="GO:0015097">
    <property type="term" value="F:mercury ion transmembrane transporter activity"/>
    <property type="evidence" value="ECO:0007669"/>
    <property type="project" value="InterPro"/>
</dbReference>
<evidence type="ECO:0000256" key="4">
    <source>
        <dbReference type="ARBA" id="ARBA00022448"/>
    </source>
</evidence>
<keyword evidence="8 15" id="KW-0812">Transmembrane</keyword>
<keyword evidence="11 15" id="KW-1133">Transmembrane helix</keyword>
<evidence type="ECO:0000256" key="2">
    <source>
        <dbReference type="ARBA" id="ARBA00008224"/>
    </source>
</evidence>
<name>A0A9W6GYJ9_9HYPH</name>
<evidence type="ECO:0000256" key="12">
    <source>
        <dbReference type="ARBA" id="ARBA00023136"/>
    </source>
</evidence>
<evidence type="ECO:0000256" key="6">
    <source>
        <dbReference type="ARBA" id="ARBA00022475"/>
    </source>
</evidence>
<dbReference type="Proteomes" id="UP001144323">
    <property type="component" value="Unassembled WGS sequence"/>
</dbReference>
<comment type="function">
    <text evidence="14">Involved in mercury resistance. Probably transfers a mercuric ion from the periplasmic Hg(2+)-binding protein MerP to the cytoplasmic mercuric reductase MerA.</text>
</comment>
<reference evidence="16" key="1">
    <citation type="journal article" date="2023" name="Int. J. Syst. Evol. Microbiol.">
        <title>Methylocystis iwaonis sp. nov., a type II methane-oxidizing bacterium from surface soil of a rice paddy field in Japan, and emended description of the genus Methylocystis (ex Whittenbury et al. 1970) Bowman et al. 1993.</title>
        <authorList>
            <person name="Kaise H."/>
            <person name="Sawadogo J.B."/>
            <person name="Alam M.S."/>
            <person name="Ueno C."/>
            <person name="Dianou D."/>
            <person name="Shinjo R."/>
            <person name="Asakawa S."/>
        </authorList>
    </citation>
    <scope>NUCLEOTIDE SEQUENCE</scope>
    <source>
        <strain evidence="16">LMG27198</strain>
    </source>
</reference>
<proteinExistence type="inferred from homology"/>
<comment type="caution">
    <text evidence="16">The sequence shown here is derived from an EMBL/GenBank/DDBJ whole genome shotgun (WGS) entry which is preliminary data.</text>
</comment>
<evidence type="ECO:0000256" key="8">
    <source>
        <dbReference type="ARBA" id="ARBA00022692"/>
    </source>
</evidence>
<protein>
    <recommendedName>
        <fullName evidence="3">Mercuric transport protein MerT</fullName>
    </recommendedName>
    <alternativeName>
        <fullName evidence="13">Mercury ion transport protein</fullName>
    </alternativeName>
</protein>
<evidence type="ECO:0000256" key="14">
    <source>
        <dbReference type="ARBA" id="ARBA00045720"/>
    </source>
</evidence>
<dbReference type="GO" id="GO:0005886">
    <property type="term" value="C:plasma membrane"/>
    <property type="evidence" value="ECO:0007669"/>
    <property type="project" value="UniProtKB-SubCell"/>
</dbReference>
<keyword evidence="4" id="KW-0813">Transport</keyword>
<feature type="transmembrane region" description="Helical" evidence="15">
    <location>
        <begin position="55"/>
        <end position="83"/>
    </location>
</feature>
<keyword evidence="9" id="KW-0479">Metal-binding</keyword>
<keyword evidence="10" id="KW-0476">Mercury</keyword>
<gene>
    <name evidence="16" type="ORF">LMG27198_44790</name>
</gene>
<dbReference type="InterPro" id="IPR003457">
    <property type="entry name" value="Transprt_MerT"/>
</dbReference>